<sequence length="107" mass="11484">LLQGVQIPTLGCFEAVPRQVVMGGKTVTLQVPTFRLARSLVCAHSLTDNKALLPGNKELELIKCSKVAATASVPRWKVECCIKGTMSLLSHCLKKGQNVALILKDVG</sequence>
<dbReference type="AlphaFoldDB" id="A0A852CVU5"/>
<organism evidence="2 3">
    <name type="scientific">Ramphastos sulfuratus</name>
    <dbReference type="NCBI Taxonomy" id="322582"/>
    <lineage>
        <taxon>Eukaryota</taxon>
        <taxon>Metazoa</taxon>
        <taxon>Chordata</taxon>
        <taxon>Craniata</taxon>
        <taxon>Vertebrata</taxon>
        <taxon>Euteleostomi</taxon>
        <taxon>Archelosauria</taxon>
        <taxon>Archosauria</taxon>
        <taxon>Dinosauria</taxon>
        <taxon>Saurischia</taxon>
        <taxon>Theropoda</taxon>
        <taxon>Coelurosauria</taxon>
        <taxon>Aves</taxon>
        <taxon>Neognathae</taxon>
        <taxon>Neoaves</taxon>
        <taxon>Telluraves</taxon>
        <taxon>Coraciimorphae</taxon>
        <taxon>Piciformes</taxon>
        <taxon>Ramphastidae</taxon>
        <taxon>Ramphastos</taxon>
    </lineage>
</organism>
<name>A0A852CVU5_9PICI</name>
<evidence type="ECO:0000259" key="1">
    <source>
        <dbReference type="Pfam" id="PF18289"/>
    </source>
</evidence>
<dbReference type="InterPro" id="IPR040673">
    <property type="entry name" value="CCDC81_HU_dom_2"/>
</dbReference>
<feature type="non-terminal residue" evidence="2">
    <location>
        <position position="107"/>
    </location>
</feature>
<protein>
    <submittedName>
        <fullName evidence="2">CCD81 protein</fullName>
    </submittedName>
</protein>
<keyword evidence="3" id="KW-1185">Reference proteome</keyword>
<evidence type="ECO:0000313" key="3">
    <source>
        <dbReference type="Proteomes" id="UP000611227"/>
    </source>
</evidence>
<dbReference type="Pfam" id="PF18289">
    <property type="entry name" value="HU-CCDC81_euk_2"/>
    <property type="match status" value="1"/>
</dbReference>
<dbReference type="GO" id="GO:0005815">
    <property type="term" value="C:microtubule organizing center"/>
    <property type="evidence" value="ECO:0007669"/>
    <property type="project" value="TreeGrafter"/>
</dbReference>
<feature type="domain" description="CCDC81 HU" evidence="1">
    <location>
        <begin position="60"/>
        <end position="107"/>
    </location>
</feature>
<dbReference type="PANTHER" id="PTHR14362">
    <property type="entry name" value="COILED-COIL DOMAIN-CONTAINING PROTEIN 81"/>
    <property type="match status" value="1"/>
</dbReference>
<dbReference type="EMBL" id="WBNM01095359">
    <property type="protein sequence ID" value="NXP83526.1"/>
    <property type="molecule type" value="Genomic_DNA"/>
</dbReference>
<gene>
    <name evidence="2" type="primary">Ccdc81_1</name>
    <name evidence="2" type="ORF">RAMSUL_R14921</name>
</gene>
<proteinExistence type="predicted"/>
<dbReference type="Proteomes" id="UP000611227">
    <property type="component" value="Unassembled WGS sequence"/>
</dbReference>
<dbReference type="PANTHER" id="PTHR14362:SF2">
    <property type="entry name" value="COILED-COIL DOMAIN-CONTAINING PROTEIN 81"/>
    <property type="match status" value="1"/>
</dbReference>
<dbReference type="InterPro" id="IPR026295">
    <property type="entry name" value="CCD81"/>
</dbReference>
<accession>A0A852CVU5</accession>
<evidence type="ECO:0000313" key="2">
    <source>
        <dbReference type="EMBL" id="NXP83526.1"/>
    </source>
</evidence>
<comment type="caution">
    <text evidence="2">The sequence shown here is derived from an EMBL/GenBank/DDBJ whole genome shotgun (WGS) entry which is preliminary data.</text>
</comment>
<reference evidence="2" key="1">
    <citation type="submission" date="2019-09" db="EMBL/GenBank/DDBJ databases">
        <title>Bird 10,000 Genomes (B10K) Project - Family phase.</title>
        <authorList>
            <person name="Zhang G."/>
        </authorList>
    </citation>
    <scope>NUCLEOTIDE SEQUENCE</scope>
    <source>
        <strain evidence="2">B10K-DU-001-30</strain>
        <tissue evidence="2">Muscle</tissue>
    </source>
</reference>
<feature type="non-terminal residue" evidence="2">
    <location>
        <position position="1"/>
    </location>
</feature>